<dbReference type="AlphaFoldDB" id="A0A0C2I594"/>
<dbReference type="InterPro" id="IPR050951">
    <property type="entry name" value="Retrovirus_Pol_polyprotein"/>
</dbReference>
<dbReference type="GO" id="GO:0015074">
    <property type="term" value="P:DNA integration"/>
    <property type="evidence" value="ECO:0007669"/>
    <property type="project" value="InterPro"/>
</dbReference>
<protein>
    <submittedName>
        <fullName evidence="2">Retrovirus-related Pol polyprotein</fullName>
    </submittedName>
</protein>
<dbReference type="Gene3D" id="3.30.420.10">
    <property type="entry name" value="Ribonuclease H-like superfamily/Ribonuclease H"/>
    <property type="match status" value="1"/>
</dbReference>
<dbReference type="PROSITE" id="PS50994">
    <property type="entry name" value="INTEGRASE"/>
    <property type="match status" value="1"/>
</dbReference>
<keyword evidence="3" id="KW-1185">Reference proteome</keyword>
<feature type="domain" description="Integrase catalytic" evidence="1">
    <location>
        <begin position="5"/>
        <end position="163"/>
    </location>
</feature>
<name>A0A0C2I594_THEKT</name>
<dbReference type="SUPFAM" id="SSF53098">
    <property type="entry name" value="Ribonuclease H-like"/>
    <property type="match status" value="1"/>
</dbReference>
<dbReference type="FunFam" id="3.30.420.10:FF:000032">
    <property type="entry name" value="Retrovirus-related Pol polyprotein from transposon 297-like Protein"/>
    <property type="match status" value="1"/>
</dbReference>
<dbReference type="Proteomes" id="UP000031668">
    <property type="component" value="Unassembled WGS sequence"/>
</dbReference>
<sequence length="253" mass="29076">MITEHSKQPMERVAIDIIGPMITSSRGNKYILTIMEYFTKFAVAVTLSNIDANSVSNAFINNYIHIFGVPSVLYTDQGANVDGGLMKSVCISLNIHETRTTIYHPQSDGLVERFNKALINMISKYVVDEAEWDVLLQRLVFSYNIQRQESIKASPFLLMFGRHPRCSIDTQLRNDDDNVKILEKSENFDLYNSALRKNELATKRQEKNYNRTSNNMVINKGDMIMVKQPYVNDRQGCKKLYKSWKGPFKVIES</sequence>
<proteinExistence type="predicted"/>
<dbReference type="PANTHER" id="PTHR37984">
    <property type="entry name" value="PROTEIN CBG26694"/>
    <property type="match status" value="1"/>
</dbReference>
<gene>
    <name evidence="2" type="ORF">RF11_15345</name>
</gene>
<organism evidence="2 3">
    <name type="scientific">Thelohanellus kitauei</name>
    <name type="common">Myxosporean</name>
    <dbReference type="NCBI Taxonomy" id="669202"/>
    <lineage>
        <taxon>Eukaryota</taxon>
        <taxon>Metazoa</taxon>
        <taxon>Cnidaria</taxon>
        <taxon>Myxozoa</taxon>
        <taxon>Myxosporea</taxon>
        <taxon>Bivalvulida</taxon>
        <taxon>Platysporina</taxon>
        <taxon>Myxobolidae</taxon>
        <taxon>Thelohanellus</taxon>
    </lineage>
</organism>
<evidence type="ECO:0000259" key="1">
    <source>
        <dbReference type="PROSITE" id="PS50994"/>
    </source>
</evidence>
<dbReference type="GO" id="GO:0003676">
    <property type="term" value="F:nucleic acid binding"/>
    <property type="evidence" value="ECO:0007669"/>
    <property type="project" value="InterPro"/>
</dbReference>
<comment type="caution">
    <text evidence="2">The sequence shown here is derived from an EMBL/GenBank/DDBJ whole genome shotgun (WGS) entry which is preliminary data.</text>
</comment>
<reference evidence="2 3" key="1">
    <citation type="journal article" date="2014" name="Genome Biol. Evol.">
        <title>The genome of the myxosporean Thelohanellus kitauei shows adaptations to nutrient acquisition within its fish host.</title>
        <authorList>
            <person name="Yang Y."/>
            <person name="Xiong J."/>
            <person name="Zhou Z."/>
            <person name="Huo F."/>
            <person name="Miao W."/>
            <person name="Ran C."/>
            <person name="Liu Y."/>
            <person name="Zhang J."/>
            <person name="Feng J."/>
            <person name="Wang M."/>
            <person name="Wang M."/>
            <person name="Wang L."/>
            <person name="Yao B."/>
        </authorList>
    </citation>
    <scope>NUCLEOTIDE SEQUENCE [LARGE SCALE GENOMIC DNA]</scope>
    <source>
        <strain evidence="2">Wuqing</strain>
    </source>
</reference>
<evidence type="ECO:0000313" key="2">
    <source>
        <dbReference type="EMBL" id="KII60313.1"/>
    </source>
</evidence>
<evidence type="ECO:0000313" key="3">
    <source>
        <dbReference type="Proteomes" id="UP000031668"/>
    </source>
</evidence>
<accession>A0A0C2I594</accession>
<dbReference type="PANTHER" id="PTHR37984:SF15">
    <property type="entry name" value="INTEGRASE CATALYTIC DOMAIN-CONTAINING PROTEIN"/>
    <property type="match status" value="1"/>
</dbReference>
<dbReference type="InterPro" id="IPR001584">
    <property type="entry name" value="Integrase_cat-core"/>
</dbReference>
<dbReference type="InterPro" id="IPR012337">
    <property type="entry name" value="RNaseH-like_sf"/>
</dbReference>
<dbReference type="OMA" id="NIHETRT"/>
<dbReference type="OrthoDB" id="5988675at2759"/>
<dbReference type="EMBL" id="JWZT01005706">
    <property type="protein sequence ID" value="KII60313.1"/>
    <property type="molecule type" value="Genomic_DNA"/>
</dbReference>
<dbReference type="InterPro" id="IPR036397">
    <property type="entry name" value="RNaseH_sf"/>
</dbReference>